<dbReference type="Proteomes" id="UP000317940">
    <property type="component" value="Unassembled WGS sequence"/>
</dbReference>
<evidence type="ECO:0000256" key="1">
    <source>
        <dbReference type="SAM" id="MobiDB-lite"/>
    </source>
</evidence>
<feature type="region of interest" description="Disordered" evidence="1">
    <location>
        <begin position="1"/>
        <end position="41"/>
    </location>
</feature>
<sequence>MTDQGVPAPSDSADAWWSRVYEGPAGRLPDTPGAGGGDESVDEWFDSIAAVMGLVTPRRQEPVPVPVPAPVAVAPVPEVAQALPKVSLVKPTRVPPQRVEVEPTPHVGTRPPTYSPEPTLLPAARPERLAALVPDTALDGAQYPGLTLRAASVRGDSARYRGEPRTDALLLTRFGEAPDGLLLAVLGSRARAANDPRAGHTLPDLVPGDAIGKACVQLAEAIGRSRAELSADLRAGARDRLRYGLQRLTAGAGAALRASAAGGGSLHCLLIPLDPEATHRAAFGTGPGGLYLLRSGHWIDAYAARMLYQGDGAEAEDAGTEPREPRPFRFRMVPATAGDILLLASPGFAEPVAEEAAVGHFLATHWSNPHPPGTVDFLRQVQVRAKGHADDRTAIALWTG</sequence>
<comment type="caution">
    <text evidence="2">The sequence shown here is derived from an EMBL/GenBank/DDBJ whole genome shotgun (WGS) entry which is preliminary data.</text>
</comment>
<evidence type="ECO:0000313" key="2">
    <source>
        <dbReference type="EMBL" id="TWG00625.1"/>
    </source>
</evidence>
<protein>
    <recommendedName>
        <fullName evidence="4">Protein phosphatase 2C-like protein</fullName>
    </recommendedName>
</protein>
<proteinExistence type="predicted"/>
<name>A0A561UMM3_9ACTN</name>
<organism evidence="2 3">
    <name type="scientific">Kitasatospora viridis</name>
    <dbReference type="NCBI Taxonomy" id="281105"/>
    <lineage>
        <taxon>Bacteria</taxon>
        <taxon>Bacillati</taxon>
        <taxon>Actinomycetota</taxon>
        <taxon>Actinomycetes</taxon>
        <taxon>Kitasatosporales</taxon>
        <taxon>Streptomycetaceae</taxon>
        <taxon>Kitasatospora</taxon>
    </lineage>
</organism>
<feature type="region of interest" description="Disordered" evidence="1">
    <location>
        <begin position="99"/>
        <end position="119"/>
    </location>
</feature>
<evidence type="ECO:0008006" key="4">
    <source>
        <dbReference type="Google" id="ProtNLM"/>
    </source>
</evidence>
<dbReference type="RefSeq" id="WP_145906699.1">
    <property type="nucleotide sequence ID" value="NZ_BAAAMZ010000052.1"/>
</dbReference>
<evidence type="ECO:0000313" key="3">
    <source>
        <dbReference type="Proteomes" id="UP000317940"/>
    </source>
</evidence>
<gene>
    <name evidence="2" type="ORF">FHX73_114505</name>
</gene>
<dbReference type="OrthoDB" id="4349962at2"/>
<reference evidence="2 3" key="1">
    <citation type="submission" date="2019-06" db="EMBL/GenBank/DDBJ databases">
        <title>Sequencing the genomes of 1000 actinobacteria strains.</title>
        <authorList>
            <person name="Klenk H.-P."/>
        </authorList>
    </citation>
    <scope>NUCLEOTIDE SEQUENCE [LARGE SCALE GENOMIC DNA]</scope>
    <source>
        <strain evidence="2 3">DSM 44826</strain>
    </source>
</reference>
<dbReference type="EMBL" id="VIWT01000001">
    <property type="protein sequence ID" value="TWG00625.1"/>
    <property type="molecule type" value="Genomic_DNA"/>
</dbReference>
<dbReference type="AlphaFoldDB" id="A0A561UMM3"/>
<accession>A0A561UMM3</accession>
<keyword evidence="3" id="KW-1185">Reference proteome</keyword>